<proteinExistence type="predicted"/>
<reference evidence="2 3" key="1">
    <citation type="submission" date="2024-01" db="EMBL/GenBank/DDBJ databases">
        <title>The genomes of 5 underutilized Papilionoideae crops provide insights into root nodulation and disease resistanc.</title>
        <authorList>
            <person name="Jiang F."/>
        </authorList>
    </citation>
    <scope>NUCLEOTIDE SEQUENCE [LARGE SCALE GENOMIC DNA]</scope>
    <source>
        <strain evidence="2">JINMINGXINNONG_FW02</strain>
        <tissue evidence="2">Leaves</tissue>
    </source>
</reference>
<sequence length="240" mass="27055">MRVVENSKESKDIEEEKEIVFESEFEYDFEDDEILHQYRLDDDFNGAFNSNSKPNVDQSFRTSKLAAQPLPQGAFNSNSKSNVDQSFRTSQFATQPLAQGAFNYNSKPNVDQSFKTTQFATQPLAPGAFNSNSKSNVDQSFRISPFEPNSTSNETNSTPNETNSTSNETNSTSNETFVASDSYGNYVKSILNLDGQGFLPSHPTANGIGDILRSHYTNPWPSWKKIPIRTRDLWFWRVIG</sequence>
<dbReference type="Proteomes" id="UP001374584">
    <property type="component" value="Unassembled WGS sequence"/>
</dbReference>
<protein>
    <submittedName>
        <fullName evidence="2">Uncharacterized protein</fullName>
    </submittedName>
</protein>
<accession>A0AAN9NR02</accession>
<feature type="compositionally biased region" description="Polar residues" evidence="1">
    <location>
        <begin position="129"/>
        <end position="142"/>
    </location>
</feature>
<evidence type="ECO:0000256" key="1">
    <source>
        <dbReference type="SAM" id="MobiDB-lite"/>
    </source>
</evidence>
<keyword evidence="3" id="KW-1185">Reference proteome</keyword>
<feature type="region of interest" description="Disordered" evidence="1">
    <location>
        <begin position="125"/>
        <end position="174"/>
    </location>
</feature>
<dbReference type="EMBL" id="JAYMYR010000002">
    <property type="protein sequence ID" value="KAK7377611.1"/>
    <property type="molecule type" value="Genomic_DNA"/>
</dbReference>
<gene>
    <name evidence="2" type="ORF">VNO80_03039</name>
</gene>
<evidence type="ECO:0000313" key="3">
    <source>
        <dbReference type="Proteomes" id="UP001374584"/>
    </source>
</evidence>
<evidence type="ECO:0000313" key="2">
    <source>
        <dbReference type="EMBL" id="KAK7377611.1"/>
    </source>
</evidence>
<comment type="caution">
    <text evidence="2">The sequence shown here is derived from an EMBL/GenBank/DDBJ whole genome shotgun (WGS) entry which is preliminary data.</text>
</comment>
<name>A0AAN9NR02_PHACN</name>
<dbReference type="AlphaFoldDB" id="A0AAN9NR02"/>
<organism evidence="2 3">
    <name type="scientific">Phaseolus coccineus</name>
    <name type="common">Scarlet runner bean</name>
    <name type="synonym">Phaseolus multiflorus</name>
    <dbReference type="NCBI Taxonomy" id="3886"/>
    <lineage>
        <taxon>Eukaryota</taxon>
        <taxon>Viridiplantae</taxon>
        <taxon>Streptophyta</taxon>
        <taxon>Embryophyta</taxon>
        <taxon>Tracheophyta</taxon>
        <taxon>Spermatophyta</taxon>
        <taxon>Magnoliopsida</taxon>
        <taxon>eudicotyledons</taxon>
        <taxon>Gunneridae</taxon>
        <taxon>Pentapetalae</taxon>
        <taxon>rosids</taxon>
        <taxon>fabids</taxon>
        <taxon>Fabales</taxon>
        <taxon>Fabaceae</taxon>
        <taxon>Papilionoideae</taxon>
        <taxon>50 kb inversion clade</taxon>
        <taxon>NPAAA clade</taxon>
        <taxon>indigoferoid/millettioid clade</taxon>
        <taxon>Phaseoleae</taxon>
        <taxon>Phaseolus</taxon>
    </lineage>
</organism>
<feature type="compositionally biased region" description="Low complexity" evidence="1">
    <location>
        <begin position="147"/>
        <end position="174"/>
    </location>
</feature>